<proteinExistence type="inferred from homology"/>
<evidence type="ECO:0000256" key="6">
    <source>
        <dbReference type="ARBA" id="ARBA00022840"/>
    </source>
</evidence>
<keyword evidence="6 9" id="KW-0067">ATP-binding</keyword>
<dbReference type="RefSeq" id="WP_165121216.1">
    <property type="nucleotide sequence ID" value="NZ_JAAKZG010000020.1"/>
</dbReference>
<dbReference type="GO" id="GO:0055085">
    <property type="term" value="P:transmembrane transport"/>
    <property type="evidence" value="ECO:0007669"/>
    <property type="project" value="UniProtKB-ARBA"/>
</dbReference>
<evidence type="ECO:0000259" key="8">
    <source>
        <dbReference type="PROSITE" id="PS50893"/>
    </source>
</evidence>
<keyword evidence="3" id="KW-0813">Transport</keyword>
<dbReference type="SMART" id="SM00382">
    <property type="entry name" value="AAA"/>
    <property type="match status" value="2"/>
</dbReference>
<organism evidence="9 10">
    <name type="scientific">Mesorhizobium zhangyense</name>
    <dbReference type="NCBI Taxonomy" id="1776730"/>
    <lineage>
        <taxon>Bacteria</taxon>
        <taxon>Pseudomonadati</taxon>
        <taxon>Pseudomonadota</taxon>
        <taxon>Alphaproteobacteria</taxon>
        <taxon>Hyphomicrobiales</taxon>
        <taxon>Phyllobacteriaceae</taxon>
        <taxon>Mesorhizobium</taxon>
    </lineage>
</organism>
<dbReference type="GO" id="GO:0016887">
    <property type="term" value="F:ATP hydrolysis activity"/>
    <property type="evidence" value="ECO:0007669"/>
    <property type="project" value="InterPro"/>
</dbReference>
<keyword evidence="10" id="KW-1185">Reference proteome</keyword>
<dbReference type="Proteomes" id="UP000481252">
    <property type="component" value="Unassembled WGS sequence"/>
</dbReference>
<dbReference type="InterPro" id="IPR050388">
    <property type="entry name" value="ABC_Ni/Peptide_Import"/>
</dbReference>
<dbReference type="PANTHER" id="PTHR43297">
    <property type="entry name" value="OLIGOPEPTIDE TRANSPORT ATP-BINDING PROTEIN APPD"/>
    <property type="match status" value="1"/>
</dbReference>
<gene>
    <name evidence="9" type="ORF">G6N74_27630</name>
</gene>
<comment type="similarity">
    <text evidence="2">Belongs to the ABC transporter superfamily.</text>
</comment>
<dbReference type="FunFam" id="3.40.50.300:FF:000016">
    <property type="entry name" value="Oligopeptide ABC transporter ATP-binding component"/>
    <property type="match status" value="1"/>
</dbReference>
<sequence>MTETLLAIENLVLGLPDGADRAHAVDGISLTVNANEIVCLVGESGSGKSMTAHAILGLLPNKVKALNGAIRLSGRDLLQLSPREMRALRGGEIAMIFQEPLTALNPLARAGAQVAEAIRTHDPSANAAAVDGRVQELFGQVGLPDPATLSAAYPFQLSGGQRQRVMIAMALANNPRLLIADEPTTALDVTTQRQILDLIRSLQEKRGMGVLFITHDIGVVADIADRVIVLRHGRVVEEGPAAEVLSAPREDYTRELLDAVPGRGAVRKAESREAPLLEIKNLQKVFTTRQSFFATPRRVVAAENINLVLNRGDTLAVVGESGSGKSTLARMVLRLIEPDGGEILFDGAPVNAMGREALRQFRRRTQIVFQDPYASLDPRLKIGESIVRGPMAFGTPRSDAEAIAKRWLERVGLGAHALDRFPHEFSGGQRQRICIARALALDPICLIADEAVSALDVSVQARVLQLLAELKAEMGLSMLFITHDLRVAREIADRIVVMQHGRIVEQAPAAELFDTPRADYTRRLLQAVPGREFFASRERAGAAV</sequence>
<dbReference type="InterPro" id="IPR003439">
    <property type="entry name" value="ABC_transporter-like_ATP-bd"/>
</dbReference>
<dbReference type="SUPFAM" id="SSF52540">
    <property type="entry name" value="P-loop containing nucleoside triphosphate hydrolases"/>
    <property type="match status" value="2"/>
</dbReference>
<dbReference type="InterPro" id="IPR003593">
    <property type="entry name" value="AAA+_ATPase"/>
</dbReference>
<dbReference type="NCBIfam" id="NF007739">
    <property type="entry name" value="PRK10419.1"/>
    <property type="match status" value="2"/>
</dbReference>
<keyword evidence="7" id="KW-0472">Membrane</keyword>
<dbReference type="NCBIfam" id="NF008453">
    <property type="entry name" value="PRK11308.1"/>
    <property type="match status" value="2"/>
</dbReference>
<dbReference type="PROSITE" id="PS50893">
    <property type="entry name" value="ABC_TRANSPORTER_2"/>
    <property type="match status" value="2"/>
</dbReference>
<dbReference type="InterPro" id="IPR013563">
    <property type="entry name" value="Oligopep_ABC_C"/>
</dbReference>
<dbReference type="PANTHER" id="PTHR43297:SF2">
    <property type="entry name" value="DIPEPTIDE TRANSPORT ATP-BINDING PROTEIN DPPD"/>
    <property type="match status" value="1"/>
</dbReference>
<dbReference type="GO" id="GO:0015833">
    <property type="term" value="P:peptide transport"/>
    <property type="evidence" value="ECO:0007669"/>
    <property type="project" value="InterPro"/>
</dbReference>
<dbReference type="GO" id="GO:0005524">
    <property type="term" value="F:ATP binding"/>
    <property type="evidence" value="ECO:0007669"/>
    <property type="project" value="UniProtKB-KW"/>
</dbReference>
<dbReference type="AlphaFoldDB" id="A0A7C9RBE5"/>
<dbReference type="Pfam" id="PF08352">
    <property type="entry name" value="oligo_HPY"/>
    <property type="match status" value="2"/>
</dbReference>
<evidence type="ECO:0000313" key="10">
    <source>
        <dbReference type="Proteomes" id="UP000481252"/>
    </source>
</evidence>
<accession>A0A7C9RBE5</accession>
<evidence type="ECO:0000256" key="1">
    <source>
        <dbReference type="ARBA" id="ARBA00004417"/>
    </source>
</evidence>
<feature type="domain" description="ABC transporter" evidence="8">
    <location>
        <begin position="277"/>
        <end position="525"/>
    </location>
</feature>
<reference evidence="9 10" key="1">
    <citation type="submission" date="2020-02" db="EMBL/GenBank/DDBJ databases">
        <title>Genome sequence of the type strain CGMCC 1.15528 of Mesorhizobium zhangyense.</title>
        <authorList>
            <person name="Gao J."/>
            <person name="Sun J."/>
        </authorList>
    </citation>
    <scope>NUCLEOTIDE SEQUENCE [LARGE SCALE GENOMIC DNA]</scope>
    <source>
        <strain evidence="9 10">CGMCC 1.15528</strain>
    </source>
</reference>
<dbReference type="InterPro" id="IPR027417">
    <property type="entry name" value="P-loop_NTPase"/>
</dbReference>
<feature type="domain" description="ABC transporter" evidence="8">
    <location>
        <begin position="6"/>
        <end position="257"/>
    </location>
</feature>
<evidence type="ECO:0000256" key="4">
    <source>
        <dbReference type="ARBA" id="ARBA00022475"/>
    </source>
</evidence>
<evidence type="ECO:0000313" key="9">
    <source>
        <dbReference type="EMBL" id="NGN44834.1"/>
    </source>
</evidence>
<protein>
    <submittedName>
        <fullName evidence="9">ABC transporter ATP-binding protein</fullName>
    </submittedName>
</protein>
<dbReference type="InterPro" id="IPR017871">
    <property type="entry name" value="ABC_transporter-like_CS"/>
</dbReference>
<dbReference type="CDD" id="cd03257">
    <property type="entry name" value="ABC_NikE_OppD_transporters"/>
    <property type="match status" value="2"/>
</dbReference>
<evidence type="ECO:0000256" key="5">
    <source>
        <dbReference type="ARBA" id="ARBA00022741"/>
    </source>
</evidence>
<evidence type="ECO:0000256" key="3">
    <source>
        <dbReference type="ARBA" id="ARBA00022448"/>
    </source>
</evidence>
<keyword evidence="5" id="KW-0547">Nucleotide-binding</keyword>
<comment type="subcellular location">
    <subcellularLocation>
        <location evidence="1">Cell inner membrane</location>
        <topology evidence="1">Peripheral membrane protein</topology>
    </subcellularLocation>
</comment>
<name>A0A7C9RBE5_9HYPH</name>
<evidence type="ECO:0000256" key="7">
    <source>
        <dbReference type="ARBA" id="ARBA00023136"/>
    </source>
</evidence>
<evidence type="ECO:0000256" key="2">
    <source>
        <dbReference type="ARBA" id="ARBA00005417"/>
    </source>
</evidence>
<keyword evidence="4" id="KW-1003">Cell membrane</keyword>
<dbReference type="EMBL" id="JAAKZG010000020">
    <property type="protein sequence ID" value="NGN44834.1"/>
    <property type="molecule type" value="Genomic_DNA"/>
</dbReference>
<dbReference type="Gene3D" id="3.40.50.300">
    <property type="entry name" value="P-loop containing nucleotide triphosphate hydrolases"/>
    <property type="match status" value="2"/>
</dbReference>
<dbReference type="Pfam" id="PF00005">
    <property type="entry name" value="ABC_tran"/>
    <property type="match status" value="2"/>
</dbReference>
<comment type="caution">
    <text evidence="9">The sequence shown here is derived from an EMBL/GenBank/DDBJ whole genome shotgun (WGS) entry which is preliminary data.</text>
</comment>
<dbReference type="PROSITE" id="PS00211">
    <property type="entry name" value="ABC_TRANSPORTER_1"/>
    <property type="match status" value="2"/>
</dbReference>
<dbReference type="GO" id="GO:0005886">
    <property type="term" value="C:plasma membrane"/>
    <property type="evidence" value="ECO:0007669"/>
    <property type="project" value="UniProtKB-SubCell"/>
</dbReference>